<organism evidence="2 3">
    <name type="scientific">Caerostris extrusa</name>
    <name type="common">Bark spider</name>
    <name type="synonym">Caerostris bankana</name>
    <dbReference type="NCBI Taxonomy" id="172846"/>
    <lineage>
        <taxon>Eukaryota</taxon>
        <taxon>Metazoa</taxon>
        <taxon>Ecdysozoa</taxon>
        <taxon>Arthropoda</taxon>
        <taxon>Chelicerata</taxon>
        <taxon>Arachnida</taxon>
        <taxon>Araneae</taxon>
        <taxon>Araneomorphae</taxon>
        <taxon>Entelegynae</taxon>
        <taxon>Araneoidea</taxon>
        <taxon>Araneidae</taxon>
        <taxon>Caerostris</taxon>
    </lineage>
</organism>
<reference evidence="2 3" key="1">
    <citation type="submission" date="2021-06" db="EMBL/GenBank/DDBJ databases">
        <title>Caerostris extrusa draft genome.</title>
        <authorList>
            <person name="Kono N."/>
            <person name="Arakawa K."/>
        </authorList>
    </citation>
    <scope>NUCLEOTIDE SEQUENCE [LARGE SCALE GENOMIC DNA]</scope>
</reference>
<protein>
    <submittedName>
        <fullName evidence="2">Uncharacterized protein</fullName>
    </submittedName>
</protein>
<dbReference type="Proteomes" id="UP001054945">
    <property type="component" value="Unassembled WGS sequence"/>
</dbReference>
<feature type="region of interest" description="Disordered" evidence="1">
    <location>
        <begin position="1"/>
        <end position="26"/>
    </location>
</feature>
<evidence type="ECO:0000313" key="3">
    <source>
        <dbReference type="Proteomes" id="UP001054945"/>
    </source>
</evidence>
<name>A0AAV4XW02_CAEEX</name>
<evidence type="ECO:0000256" key="1">
    <source>
        <dbReference type="SAM" id="MobiDB-lite"/>
    </source>
</evidence>
<feature type="compositionally biased region" description="Polar residues" evidence="1">
    <location>
        <begin position="12"/>
        <end position="26"/>
    </location>
</feature>
<keyword evidence="3" id="KW-1185">Reference proteome</keyword>
<comment type="caution">
    <text evidence="2">The sequence shown here is derived from an EMBL/GenBank/DDBJ whole genome shotgun (WGS) entry which is preliminary data.</text>
</comment>
<proteinExistence type="predicted"/>
<gene>
    <name evidence="2" type="ORF">CEXT_59831</name>
</gene>
<evidence type="ECO:0000313" key="2">
    <source>
        <dbReference type="EMBL" id="GIY98375.1"/>
    </source>
</evidence>
<sequence>MAVAPAEETEVNNRQDTGGLIPTTTNNQTVVTIEDIQDYLRRNKEIVENEGPYSSKSRTFIKCNAIA</sequence>
<accession>A0AAV4XW02</accession>
<dbReference type="AlphaFoldDB" id="A0AAV4XW02"/>
<dbReference type="EMBL" id="BPLR01000918">
    <property type="protein sequence ID" value="GIY98375.1"/>
    <property type="molecule type" value="Genomic_DNA"/>
</dbReference>